<keyword evidence="3" id="KW-1185">Reference proteome</keyword>
<dbReference type="Pfam" id="PF03643">
    <property type="entry name" value="Vps26"/>
    <property type="match status" value="1"/>
</dbReference>
<reference evidence="2 3" key="1">
    <citation type="submission" date="2013-09" db="EMBL/GenBank/DDBJ databases">
        <title>Corchorus capsularis genome sequencing.</title>
        <authorList>
            <person name="Alam M."/>
            <person name="Haque M.S."/>
            <person name="Islam M.S."/>
            <person name="Emdad E.M."/>
            <person name="Islam M.M."/>
            <person name="Ahmed B."/>
            <person name="Halim A."/>
            <person name="Hossen Q.M.M."/>
            <person name="Hossain M.Z."/>
            <person name="Ahmed R."/>
            <person name="Khan M.M."/>
            <person name="Islam R."/>
            <person name="Rashid M.M."/>
            <person name="Khan S.A."/>
            <person name="Rahman M.S."/>
            <person name="Alam M."/>
        </authorList>
    </citation>
    <scope>NUCLEOTIDE SEQUENCE [LARGE SCALE GENOMIC DNA]</scope>
    <source>
        <strain evidence="3">cv. CVL-1</strain>
        <tissue evidence="2">Whole seedling</tissue>
    </source>
</reference>
<evidence type="ECO:0000313" key="2">
    <source>
        <dbReference type="EMBL" id="OMO52459.1"/>
    </source>
</evidence>
<dbReference type="InterPro" id="IPR014752">
    <property type="entry name" value="Arrestin-like_C"/>
</dbReference>
<dbReference type="STRING" id="210143.A0A1R3G310"/>
<organism evidence="2 3">
    <name type="scientific">Corchorus capsularis</name>
    <name type="common">Jute</name>
    <dbReference type="NCBI Taxonomy" id="210143"/>
    <lineage>
        <taxon>Eukaryota</taxon>
        <taxon>Viridiplantae</taxon>
        <taxon>Streptophyta</taxon>
        <taxon>Embryophyta</taxon>
        <taxon>Tracheophyta</taxon>
        <taxon>Spermatophyta</taxon>
        <taxon>Magnoliopsida</taxon>
        <taxon>eudicotyledons</taxon>
        <taxon>Gunneridae</taxon>
        <taxon>Pentapetalae</taxon>
        <taxon>rosids</taxon>
        <taxon>malvids</taxon>
        <taxon>Malvales</taxon>
        <taxon>Malvaceae</taxon>
        <taxon>Grewioideae</taxon>
        <taxon>Apeibeae</taxon>
        <taxon>Corchorus</taxon>
    </lineage>
</organism>
<evidence type="ECO:0000256" key="1">
    <source>
        <dbReference type="ARBA" id="ARBA00009100"/>
    </source>
</evidence>
<proteinExistence type="inferred from homology"/>
<comment type="caution">
    <text evidence="2">The sequence shown here is derived from an EMBL/GenBank/DDBJ whole genome shotgun (WGS) entry which is preliminary data.</text>
</comment>
<dbReference type="InterPro" id="IPR028934">
    <property type="entry name" value="Vps26-related"/>
</dbReference>
<comment type="similarity">
    <text evidence="1">Belongs to the VPS26 family.</text>
</comment>
<gene>
    <name evidence="2" type="ORF">CCACVL1_29219</name>
</gene>
<dbReference type="GO" id="GO:0006886">
    <property type="term" value="P:intracellular protein transport"/>
    <property type="evidence" value="ECO:0007669"/>
    <property type="project" value="InterPro"/>
</dbReference>
<name>A0A1R3G310_COCAP</name>
<evidence type="ECO:0000313" key="3">
    <source>
        <dbReference type="Proteomes" id="UP000188268"/>
    </source>
</evidence>
<dbReference type="Proteomes" id="UP000188268">
    <property type="component" value="Unassembled WGS sequence"/>
</dbReference>
<dbReference type="OrthoDB" id="10635610at2759"/>
<dbReference type="AlphaFoldDB" id="A0A1R3G310"/>
<dbReference type="Gene3D" id="2.60.40.640">
    <property type="match status" value="1"/>
</dbReference>
<dbReference type="EMBL" id="AWWV01015505">
    <property type="protein sequence ID" value="OMO52459.1"/>
    <property type="molecule type" value="Genomic_DNA"/>
</dbReference>
<accession>A0A1R3G310</accession>
<dbReference type="Gramene" id="OMO52459">
    <property type="protein sequence ID" value="OMO52459"/>
    <property type="gene ID" value="CCACVL1_29219"/>
</dbReference>
<sequence>MFAAHELDVPGEIYQRKTYPFEFSTVEMPYESLNGVNERLSFGAYLDIFYKLFRSDMYFCNKPIVNYGALEMLSSYFGSQMRLVYVKARECEEQLSPEEFAILLGKHFTSFYLQRLHMQQFKQLLKFRAPYQNKASYISHIERIKTCLPLSLRLFRREVNTLSRFKCCYTLAEEAAKAIHTPPSFCLCI</sequence>
<protein>
    <submittedName>
        <fullName evidence="2">Vacuolar protein sorting-associated protein 26</fullName>
    </submittedName>
</protein>